<dbReference type="SUPFAM" id="SSF47240">
    <property type="entry name" value="Ferritin-like"/>
    <property type="match status" value="1"/>
</dbReference>
<organism evidence="1 2">
    <name type="scientific">Neobacillus notoginsengisoli</name>
    <dbReference type="NCBI Taxonomy" id="1578198"/>
    <lineage>
        <taxon>Bacteria</taxon>
        <taxon>Bacillati</taxon>
        <taxon>Bacillota</taxon>
        <taxon>Bacilli</taxon>
        <taxon>Bacillales</taxon>
        <taxon>Bacillaceae</taxon>
        <taxon>Neobacillus</taxon>
    </lineage>
</organism>
<dbReference type="Proteomes" id="UP000284416">
    <property type="component" value="Unassembled WGS sequence"/>
</dbReference>
<dbReference type="AlphaFoldDB" id="A0A417YXG4"/>
<evidence type="ECO:0000313" key="2">
    <source>
        <dbReference type="Proteomes" id="UP000284416"/>
    </source>
</evidence>
<sequence>MKRKSCHGEAVDAVQIKTPEAAAENLNYKEALINLLFQLSDDDFIVAYRGSEWLGLAPHIEEDVAFASISQDTMGHAAMFYKLLEDLGVGPVDSLAHARTAAERKNAVLLELVNGPGTYIKEPQYDWAFAVVRHYFYTIAKKIKMVALMSSSYSPLAEAAARVNIELYYHHLHWKTWFSQLMSAGGEARTRMEAAIKKAFDTAGDLFSYGNMAGDITGFNLIDESSALQEKWLEQLKMVFDSVDFALPEQLGIKMGNGRDGQHTKDLEEALSVLSEVYRFDPAAAW</sequence>
<dbReference type="InterPro" id="IPR012347">
    <property type="entry name" value="Ferritin-like"/>
</dbReference>
<dbReference type="Pfam" id="PF05138">
    <property type="entry name" value="PaaA_PaaC"/>
    <property type="match status" value="1"/>
</dbReference>
<dbReference type="InterPro" id="IPR052703">
    <property type="entry name" value="Aromatic_CoA_ox/epox"/>
</dbReference>
<proteinExistence type="predicted"/>
<dbReference type="OrthoDB" id="9789947at2"/>
<dbReference type="InterPro" id="IPR009078">
    <property type="entry name" value="Ferritin-like_SF"/>
</dbReference>
<dbReference type="InterPro" id="IPR007814">
    <property type="entry name" value="PaaA_PaaC"/>
</dbReference>
<dbReference type="GO" id="GO:0010124">
    <property type="term" value="P:phenylacetate catabolic process"/>
    <property type="evidence" value="ECO:0007669"/>
    <property type="project" value="InterPro"/>
</dbReference>
<keyword evidence="2" id="KW-1185">Reference proteome</keyword>
<dbReference type="Gene3D" id="1.20.1260.10">
    <property type="match status" value="1"/>
</dbReference>
<dbReference type="EMBL" id="QWEG01000003">
    <property type="protein sequence ID" value="RHW42092.1"/>
    <property type="molecule type" value="Genomic_DNA"/>
</dbReference>
<protein>
    <submittedName>
        <fullName evidence="1">Phenylacetate-CoA oxygenase subunit PaaI</fullName>
    </submittedName>
</protein>
<dbReference type="PANTHER" id="PTHR30458">
    <property type="entry name" value="PHENYLACETIC ACID DEGRADATION PROTEIN PAA"/>
    <property type="match status" value="1"/>
</dbReference>
<gene>
    <name evidence="1" type="primary">paaI</name>
    <name evidence="1" type="ORF">D1B31_05495</name>
</gene>
<comment type="caution">
    <text evidence="1">The sequence shown here is derived from an EMBL/GenBank/DDBJ whole genome shotgun (WGS) entry which is preliminary data.</text>
</comment>
<dbReference type="NCBIfam" id="TIGR02158">
    <property type="entry name" value="PA_CoA_Oxy3"/>
    <property type="match status" value="1"/>
</dbReference>
<evidence type="ECO:0000313" key="1">
    <source>
        <dbReference type="EMBL" id="RHW42092.1"/>
    </source>
</evidence>
<accession>A0A417YXG4</accession>
<reference evidence="1 2" key="1">
    <citation type="journal article" date="2017" name="Int. J. Syst. Evol. Microbiol.">
        <title>Bacillus notoginsengisoli sp. nov., a novel bacterium isolated from the rhizosphere of Panax notoginseng.</title>
        <authorList>
            <person name="Zhang M.Y."/>
            <person name="Cheng J."/>
            <person name="Cai Y."/>
            <person name="Zhang T.Y."/>
            <person name="Wu Y.Y."/>
            <person name="Manikprabhu D."/>
            <person name="Li W.J."/>
            <person name="Zhang Y.X."/>
        </authorList>
    </citation>
    <scope>NUCLEOTIDE SEQUENCE [LARGE SCALE GENOMIC DNA]</scope>
    <source>
        <strain evidence="1 2">JCM 30743</strain>
    </source>
</reference>
<dbReference type="PIRSF" id="PIRSF037834">
    <property type="entry name" value="PA_CoA_Oase3"/>
    <property type="match status" value="1"/>
</dbReference>
<dbReference type="GO" id="GO:0005829">
    <property type="term" value="C:cytosol"/>
    <property type="evidence" value="ECO:0007669"/>
    <property type="project" value="TreeGrafter"/>
</dbReference>
<dbReference type="InterPro" id="IPR011882">
    <property type="entry name" value="PaaC"/>
</dbReference>
<name>A0A417YXG4_9BACI</name>
<dbReference type="PANTHER" id="PTHR30458:SF0">
    <property type="entry name" value="1,2-PHENYLACETYL-COA EPOXIDASE, SUBUNIT C"/>
    <property type="match status" value="1"/>
</dbReference>